<name>A0A0F9CE51_9ZZZZ</name>
<gene>
    <name evidence="1" type="ORF">LCGC14_2620790</name>
</gene>
<accession>A0A0F9CE51</accession>
<protein>
    <submittedName>
        <fullName evidence="1">Uncharacterized protein</fullName>
    </submittedName>
</protein>
<dbReference type="EMBL" id="LAZR01044720">
    <property type="protein sequence ID" value="KKL03966.1"/>
    <property type="molecule type" value="Genomic_DNA"/>
</dbReference>
<organism evidence="1">
    <name type="scientific">marine sediment metagenome</name>
    <dbReference type="NCBI Taxonomy" id="412755"/>
    <lineage>
        <taxon>unclassified sequences</taxon>
        <taxon>metagenomes</taxon>
        <taxon>ecological metagenomes</taxon>
    </lineage>
</organism>
<sequence length="67" mass="7064">MKISTGLFSTAYIPNSSIQSIWIAKLGDECAGVDVIITTVDGEKISGMMEIDEPIPDGIDVVHQGVG</sequence>
<evidence type="ECO:0000313" key="1">
    <source>
        <dbReference type="EMBL" id="KKL03966.1"/>
    </source>
</evidence>
<reference evidence="1" key="1">
    <citation type="journal article" date="2015" name="Nature">
        <title>Complex archaea that bridge the gap between prokaryotes and eukaryotes.</title>
        <authorList>
            <person name="Spang A."/>
            <person name="Saw J.H."/>
            <person name="Jorgensen S.L."/>
            <person name="Zaremba-Niedzwiedzka K."/>
            <person name="Martijn J."/>
            <person name="Lind A.E."/>
            <person name="van Eijk R."/>
            <person name="Schleper C."/>
            <person name="Guy L."/>
            <person name="Ettema T.J."/>
        </authorList>
    </citation>
    <scope>NUCLEOTIDE SEQUENCE</scope>
</reference>
<comment type="caution">
    <text evidence="1">The sequence shown here is derived from an EMBL/GenBank/DDBJ whole genome shotgun (WGS) entry which is preliminary data.</text>
</comment>
<proteinExistence type="predicted"/>
<dbReference type="AlphaFoldDB" id="A0A0F9CE51"/>